<evidence type="ECO:0000256" key="2">
    <source>
        <dbReference type="ARBA" id="ARBA00022448"/>
    </source>
</evidence>
<accession>A0A8H8WU57</accession>
<dbReference type="InterPro" id="IPR027417">
    <property type="entry name" value="P-loop_NTPase"/>
</dbReference>
<keyword evidence="2" id="KW-0813">Transport</keyword>
<comment type="similarity">
    <text evidence="1">Belongs to the ABC transporter superfamily.</text>
</comment>
<dbReference type="GO" id="GO:0005524">
    <property type="term" value="F:ATP binding"/>
    <property type="evidence" value="ECO:0007669"/>
    <property type="project" value="UniProtKB-KW"/>
</dbReference>
<evidence type="ECO:0000256" key="5">
    <source>
        <dbReference type="ARBA" id="ARBA00022840"/>
    </source>
</evidence>
<dbReference type="SMART" id="SM00382">
    <property type="entry name" value="AAA"/>
    <property type="match status" value="1"/>
</dbReference>
<organism evidence="7 8">
    <name type="scientific">Methylobacterium indicum</name>
    <dbReference type="NCBI Taxonomy" id="1775910"/>
    <lineage>
        <taxon>Bacteria</taxon>
        <taxon>Pseudomonadati</taxon>
        <taxon>Pseudomonadota</taxon>
        <taxon>Alphaproteobacteria</taxon>
        <taxon>Hyphomicrobiales</taxon>
        <taxon>Methylobacteriaceae</taxon>
        <taxon>Methylobacterium</taxon>
    </lineage>
</organism>
<dbReference type="PROSITE" id="PS50893">
    <property type="entry name" value="ABC_TRANSPORTER_2"/>
    <property type="match status" value="1"/>
</dbReference>
<dbReference type="GO" id="GO:0016887">
    <property type="term" value="F:ATP hydrolysis activity"/>
    <property type="evidence" value="ECO:0007669"/>
    <property type="project" value="InterPro"/>
</dbReference>
<dbReference type="RefSeq" id="WP_207183175.1">
    <property type="nucleotide sequence ID" value="NZ_AP024145.1"/>
</dbReference>
<evidence type="ECO:0000256" key="3">
    <source>
        <dbReference type="ARBA" id="ARBA00022458"/>
    </source>
</evidence>
<keyword evidence="3" id="KW-0536">Nodulation</keyword>
<dbReference type="Gene3D" id="3.40.50.300">
    <property type="entry name" value="P-loop containing nucleotide triphosphate hydrolases"/>
    <property type="match status" value="1"/>
</dbReference>
<evidence type="ECO:0000256" key="4">
    <source>
        <dbReference type="ARBA" id="ARBA00022741"/>
    </source>
</evidence>
<name>A0A8H8WU57_9HYPH</name>
<evidence type="ECO:0000259" key="6">
    <source>
        <dbReference type="PROSITE" id="PS50893"/>
    </source>
</evidence>
<dbReference type="SUPFAM" id="SSF52540">
    <property type="entry name" value="P-loop containing nucleoside triphosphate hydrolases"/>
    <property type="match status" value="1"/>
</dbReference>
<dbReference type="EMBL" id="AP024145">
    <property type="protein sequence ID" value="BCM84282.1"/>
    <property type="molecule type" value="Genomic_DNA"/>
</dbReference>
<dbReference type="AlphaFoldDB" id="A0A8H8WU57"/>
<dbReference type="CDD" id="cd03230">
    <property type="entry name" value="ABC_DR_subfamily_A"/>
    <property type="match status" value="1"/>
</dbReference>
<dbReference type="InterPro" id="IPR050763">
    <property type="entry name" value="ABC_transporter_ATP-binding"/>
</dbReference>
<dbReference type="InterPro" id="IPR003593">
    <property type="entry name" value="AAA+_ATPase"/>
</dbReference>
<keyword evidence="5" id="KW-0067">ATP-binding</keyword>
<sequence length="328" mass="34649">MTDDPAATLRDLAFSYRRRRVLDRVDLDLARGETVALLGPNGAGKSSLMRLLAGRLVPERGSVRVAGGDPGRDPAVRRAIAWVPQEIALYPRLTVRENLEVFARLLGLPRAARAPAVARALARTGLEDVAARLVGVLSGGYQRRANIAAALLGEPALVLLDEPTQGVDQAARAAIHAVLERLPAAGAALLVATHDFAEAERLADRVLVLQDGRIRLDGRLADLLARLRAGPPEHEVALAEAAGPGGAAALRQAGFHPASPLVWQTGRRAGDAVAGGRDGAALLAHLRRHGVPVREIRVREPGLDVLYRDVTAGDAPVSHPRPPVEAVA</sequence>
<gene>
    <name evidence="7" type="ORF">mvi_27430</name>
</gene>
<dbReference type="Pfam" id="PF00005">
    <property type="entry name" value="ABC_tran"/>
    <property type="match status" value="1"/>
</dbReference>
<reference evidence="7" key="1">
    <citation type="submission" date="2020-11" db="EMBL/GenBank/DDBJ databases">
        <title>Complete genome sequence of a novel pathogenic Methylobacterium strain isolated from rice in Vietnam.</title>
        <authorList>
            <person name="Lai K."/>
            <person name="Okazaki S."/>
            <person name="Higashi K."/>
            <person name="Mori H."/>
            <person name="Toyoda A."/>
            <person name="Kurokawa K."/>
        </authorList>
    </citation>
    <scope>NUCLEOTIDE SEQUENCE</scope>
    <source>
        <strain evidence="7">VL1</strain>
    </source>
</reference>
<dbReference type="KEGG" id="mind:mvi_27430"/>
<dbReference type="PANTHER" id="PTHR42711:SF5">
    <property type="entry name" value="ABC TRANSPORTER ATP-BINDING PROTEIN NATA"/>
    <property type="match status" value="1"/>
</dbReference>
<dbReference type="InterPro" id="IPR003439">
    <property type="entry name" value="ABC_transporter-like_ATP-bd"/>
</dbReference>
<keyword evidence="4" id="KW-0547">Nucleotide-binding</keyword>
<protein>
    <recommendedName>
        <fullName evidence="6">ABC transporter domain-containing protein</fullName>
    </recommendedName>
</protein>
<evidence type="ECO:0000256" key="1">
    <source>
        <dbReference type="ARBA" id="ARBA00005417"/>
    </source>
</evidence>
<evidence type="ECO:0000313" key="7">
    <source>
        <dbReference type="EMBL" id="BCM84282.1"/>
    </source>
</evidence>
<evidence type="ECO:0000313" key="8">
    <source>
        <dbReference type="Proteomes" id="UP000663508"/>
    </source>
</evidence>
<dbReference type="Proteomes" id="UP000663508">
    <property type="component" value="Chromosome"/>
</dbReference>
<feature type="domain" description="ABC transporter" evidence="6">
    <location>
        <begin position="7"/>
        <end position="236"/>
    </location>
</feature>
<dbReference type="PANTHER" id="PTHR42711">
    <property type="entry name" value="ABC TRANSPORTER ATP-BINDING PROTEIN"/>
    <property type="match status" value="1"/>
</dbReference>
<proteinExistence type="inferred from homology"/>